<reference evidence="1 2" key="1">
    <citation type="submission" date="2020-08" db="EMBL/GenBank/DDBJ databases">
        <title>Description of Xenorhabdus lircayensis sp. nov., the symbiotic bacterium associated with the entomopathogenic nematode Steirnernema unicornum.</title>
        <authorList>
            <person name="Castaneda-Alvarez C."/>
            <person name="Prodan S."/>
            <person name="Zamorano A."/>
            <person name="San-Blas E."/>
            <person name="Aballay E."/>
        </authorList>
    </citation>
    <scope>NUCLEOTIDE SEQUENCE [LARGE SCALE GENOMIC DNA]</scope>
    <source>
        <strain evidence="1 2">VLS</strain>
    </source>
</reference>
<comment type="caution">
    <text evidence="1">The sequence shown here is derived from an EMBL/GenBank/DDBJ whole genome shotgun (WGS) entry which is preliminary data.</text>
</comment>
<name>A0ABS0UA23_9GAMM</name>
<evidence type="ECO:0000313" key="2">
    <source>
        <dbReference type="Proteomes" id="UP000696184"/>
    </source>
</evidence>
<accession>A0ABS0UA23</accession>
<gene>
    <name evidence="1" type="ORF">H8A87_19165</name>
</gene>
<dbReference type="EMBL" id="JACOII010000083">
    <property type="protein sequence ID" value="MBI6550739.1"/>
    <property type="molecule type" value="Genomic_DNA"/>
</dbReference>
<dbReference type="Proteomes" id="UP000696184">
    <property type="component" value="Unassembled WGS sequence"/>
</dbReference>
<protein>
    <submittedName>
        <fullName evidence="1">Uncharacterized protein</fullName>
    </submittedName>
</protein>
<proteinExistence type="predicted"/>
<sequence>MADNYHAANICRLILLSYNFLLSMHNYPLAGNFLSPENGHPIPPCYTLIIFADKRCQTRKSSFFFDEKTSFNAFANILYPENYISVAIDNNVPKPRQYKY</sequence>
<organism evidence="1 2">
    <name type="scientific">Xenorhabdus lircayensis</name>
    <dbReference type="NCBI Taxonomy" id="2763499"/>
    <lineage>
        <taxon>Bacteria</taxon>
        <taxon>Pseudomonadati</taxon>
        <taxon>Pseudomonadota</taxon>
        <taxon>Gammaproteobacteria</taxon>
        <taxon>Enterobacterales</taxon>
        <taxon>Morganellaceae</taxon>
        <taxon>Xenorhabdus</taxon>
    </lineage>
</organism>
<evidence type="ECO:0000313" key="1">
    <source>
        <dbReference type="EMBL" id="MBI6550739.1"/>
    </source>
</evidence>
<dbReference type="RefSeq" id="WP_198691479.1">
    <property type="nucleotide sequence ID" value="NZ_CAWPUD010000086.1"/>
</dbReference>
<keyword evidence="2" id="KW-1185">Reference proteome</keyword>